<keyword evidence="3" id="KW-1185">Reference proteome</keyword>
<evidence type="ECO:0000256" key="1">
    <source>
        <dbReference type="SAM" id="MobiDB-lite"/>
    </source>
</evidence>
<organism evidence="2 3">
    <name type="scientific">Pyrenophora seminiperda CCB06</name>
    <dbReference type="NCBI Taxonomy" id="1302712"/>
    <lineage>
        <taxon>Eukaryota</taxon>
        <taxon>Fungi</taxon>
        <taxon>Dikarya</taxon>
        <taxon>Ascomycota</taxon>
        <taxon>Pezizomycotina</taxon>
        <taxon>Dothideomycetes</taxon>
        <taxon>Pleosporomycetidae</taxon>
        <taxon>Pleosporales</taxon>
        <taxon>Pleosporineae</taxon>
        <taxon>Pleosporaceae</taxon>
        <taxon>Pyrenophora</taxon>
    </lineage>
</organism>
<name>A0A3M7MFV0_9PLEO</name>
<gene>
    <name evidence="2" type="ORF">GMOD_00007869</name>
</gene>
<feature type="region of interest" description="Disordered" evidence="1">
    <location>
        <begin position="259"/>
        <end position="293"/>
    </location>
</feature>
<accession>A0A3M7MFV0</accession>
<evidence type="ECO:0000313" key="3">
    <source>
        <dbReference type="Proteomes" id="UP000265663"/>
    </source>
</evidence>
<dbReference type="EMBL" id="KE747840">
    <property type="protein sequence ID" value="RMZ73363.1"/>
    <property type="molecule type" value="Genomic_DNA"/>
</dbReference>
<reference evidence="2 3" key="1">
    <citation type="journal article" date="2014" name="PLoS ONE">
        <title>De novo Genome Assembly of the Fungal Plant Pathogen Pyrenophora semeniperda.</title>
        <authorList>
            <person name="Soliai M.M."/>
            <person name="Meyer S.E."/>
            <person name="Udall J.A."/>
            <person name="Elzinga D.E."/>
            <person name="Hermansen R.A."/>
            <person name="Bodily P.M."/>
            <person name="Hart A.A."/>
            <person name="Coleman C.E."/>
        </authorList>
    </citation>
    <scope>NUCLEOTIDE SEQUENCE [LARGE SCALE GENOMIC DNA]</scope>
    <source>
        <strain evidence="2 3">CCB06</strain>
        <tissue evidence="2">Mycelium</tissue>
    </source>
</reference>
<protein>
    <submittedName>
        <fullName evidence="2">Uncharacterized protein</fullName>
    </submittedName>
</protein>
<proteinExistence type="predicted"/>
<dbReference type="OrthoDB" id="10459469at2759"/>
<feature type="compositionally biased region" description="Acidic residues" evidence="1">
    <location>
        <begin position="260"/>
        <end position="269"/>
    </location>
</feature>
<evidence type="ECO:0000313" key="2">
    <source>
        <dbReference type="EMBL" id="RMZ73363.1"/>
    </source>
</evidence>
<dbReference type="Proteomes" id="UP000265663">
    <property type="component" value="Unassembled WGS sequence"/>
</dbReference>
<feature type="compositionally biased region" description="Basic and acidic residues" evidence="1">
    <location>
        <begin position="284"/>
        <end position="293"/>
    </location>
</feature>
<sequence length="293" mass="33777">MDQYLNPTEHVPAAYRMLHRIVCHMKLDQQKNWTAEIGPGDYVYADKESKAEARKLWGAHDLGDEIPKPLDLLHFLRAEMVERGSEADRRAARIFLSYNSSLGSTSGSIVKIPARQLPQSAFDIVFSSFLHLPFLNISDFFDPNHNTSLLRDYRARYKTYIISAPYMLKKDSFVLLWVMTLWAPKNLKAILEANGIVCEQSWLDNDHVERLFQMYKSATWDPAEIRTVRQSYSCLSVILHAVHRDEGRKLVRPTISIFPDQEEDGDEERELVPPSDQEEDGDEGRELVRPIIS</sequence>
<dbReference type="AlphaFoldDB" id="A0A3M7MFV0"/>